<comment type="caution">
    <text evidence="7">The sequence shown here is derived from an EMBL/GenBank/DDBJ whole genome shotgun (WGS) entry which is preliminary data.</text>
</comment>
<dbReference type="Pfam" id="PF02826">
    <property type="entry name" value="2-Hacid_dh_C"/>
    <property type="match status" value="1"/>
</dbReference>
<dbReference type="InterPro" id="IPR029753">
    <property type="entry name" value="D-isomer_DH_CS"/>
</dbReference>
<dbReference type="InterPro" id="IPR006140">
    <property type="entry name" value="D-isomer_DH_NAD-bd"/>
</dbReference>
<dbReference type="GO" id="GO:0030267">
    <property type="term" value="F:glyoxylate reductase (NADPH) activity"/>
    <property type="evidence" value="ECO:0007669"/>
    <property type="project" value="TreeGrafter"/>
</dbReference>
<dbReference type="FunFam" id="3.40.50.720:FF:000203">
    <property type="entry name" value="D-3-phosphoglycerate dehydrogenase (SerA)"/>
    <property type="match status" value="1"/>
</dbReference>
<comment type="similarity">
    <text evidence="1 4">Belongs to the D-isomer specific 2-hydroxyacid dehydrogenase family.</text>
</comment>
<dbReference type="GO" id="GO:0016618">
    <property type="term" value="F:hydroxypyruvate reductase [NAD(P)H] activity"/>
    <property type="evidence" value="ECO:0007669"/>
    <property type="project" value="TreeGrafter"/>
</dbReference>
<name>A0AAD5EDA9_UMBRA</name>
<gene>
    <name evidence="7" type="ORF">K450DRAFT_235010</name>
</gene>
<evidence type="ECO:0000313" key="8">
    <source>
        <dbReference type="Proteomes" id="UP001206595"/>
    </source>
</evidence>
<dbReference type="InterPro" id="IPR050223">
    <property type="entry name" value="D-isomer_2-hydroxyacid_DH"/>
</dbReference>
<evidence type="ECO:0000256" key="1">
    <source>
        <dbReference type="ARBA" id="ARBA00005854"/>
    </source>
</evidence>
<keyword evidence="3" id="KW-0520">NAD</keyword>
<keyword evidence="2 4" id="KW-0560">Oxidoreductase</keyword>
<evidence type="ECO:0000256" key="2">
    <source>
        <dbReference type="ARBA" id="ARBA00023002"/>
    </source>
</evidence>
<dbReference type="RefSeq" id="XP_051445884.1">
    <property type="nucleotide sequence ID" value="XM_051588021.1"/>
</dbReference>
<evidence type="ECO:0000259" key="6">
    <source>
        <dbReference type="Pfam" id="PF02826"/>
    </source>
</evidence>
<dbReference type="InterPro" id="IPR006139">
    <property type="entry name" value="D-isomer_2_OHA_DH_cat_dom"/>
</dbReference>
<dbReference type="CDD" id="cd12168">
    <property type="entry name" value="Mand_dh_like"/>
    <property type="match status" value="1"/>
</dbReference>
<dbReference type="Pfam" id="PF00389">
    <property type="entry name" value="2-Hacid_dh"/>
    <property type="match status" value="1"/>
</dbReference>
<dbReference type="GO" id="GO:0005829">
    <property type="term" value="C:cytosol"/>
    <property type="evidence" value="ECO:0007669"/>
    <property type="project" value="TreeGrafter"/>
</dbReference>
<dbReference type="GeneID" id="75913366"/>
<dbReference type="PROSITE" id="PS00671">
    <property type="entry name" value="D_2_HYDROXYACID_DH_3"/>
    <property type="match status" value="1"/>
</dbReference>
<evidence type="ECO:0000256" key="4">
    <source>
        <dbReference type="RuleBase" id="RU003719"/>
    </source>
</evidence>
<keyword evidence="8" id="KW-1185">Reference proteome</keyword>
<protein>
    <submittedName>
        <fullName evidence="7">Uncharacterized protein</fullName>
    </submittedName>
</protein>
<evidence type="ECO:0000256" key="3">
    <source>
        <dbReference type="ARBA" id="ARBA00023027"/>
    </source>
</evidence>
<dbReference type="EMBL" id="MU620909">
    <property type="protein sequence ID" value="KAI8580880.1"/>
    <property type="molecule type" value="Genomic_DNA"/>
</dbReference>
<sequence length="332" mass="36669">MSKPEVLIAGSVRFAQGDLDKIAERFTVHYLKCMNRAQFFELCKTKYQNVKVLYRHPDSTPSIGDFNEELLNNLPKSVKFICNVGAGYDTIDVTTCAKLGIYLSNTPGAVDAATADIAVILILNACRNITQSEKILRQGQWNAGIYMGMNPEGKKIGILGMGGIGKAIAQRVRGFEMEILYHNRSRLSEEVEKKYNARYVDFETLLRTSDVISVSVPLSGETYHLIGNRELALCKDGVIIVNTARGKVIDEPALVKALESGKVAAVGLDVFEEPKIHPGLLVHPRATLLPHIGTNTIEAQIEMEQLALNNLIAAVDSDKLITPVWEHKKYFA</sequence>
<feature type="domain" description="D-isomer specific 2-hydroxyacid dehydrogenase catalytic" evidence="5">
    <location>
        <begin position="37"/>
        <end position="324"/>
    </location>
</feature>
<proteinExistence type="inferred from homology"/>
<evidence type="ECO:0000259" key="5">
    <source>
        <dbReference type="Pfam" id="PF00389"/>
    </source>
</evidence>
<reference evidence="7" key="1">
    <citation type="submission" date="2021-06" db="EMBL/GenBank/DDBJ databases">
        <authorList>
            <consortium name="DOE Joint Genome Institute"/>
            <person name="Mondo S.J."/>
            <person name="Amses K.R."/>
            <person name="Simmons D.R."/>
            <person name="Longcore J.E."/>
            <person name="Seto K."/>
            <person name="Alves G.H."/>
            <person name="Bonds A.E."/>
            <person name="Quandt C.A."/>
            <person name="Davis W.J."/>
            <person name="Chang Y."/>
            <person name="Letcher P.M."/>
            <person name="Powell M.J."/>
            <person name="Kuo A."/>
            <person name="Labutti K."/>
            <person name="Pangilinan J."/>
            <person name="Andreopoulos W."/>
            <person name="Tritt A."/>
            <person name="Riley R."/>
            <person name="Hundley H."/>
            <person name="Johnson J."/>
            <person name="Lipzen A."/>
            <person name="Barry K."/>
            <person name="Berbee M.L."/>
            <person name="Buchler N.E."/>
            <person name="Grigoriev I.V."/>
            <person name="Spatafora J.W."/>
            <person name="Stajich J.E."/>
            <person name="James T.Y."/>
        </authorList>
    </citation>
    <scope>NUCLEOTIDE SEQUENCE</scope>
    <source>
        <strain evidence="7">AG</strain>
    </source>
</reference>
<dbReference type="PROSITE" id="PS00065">
    <property type="entry name" value="D_2_HYDROXYACID_DH_1"/>
    <property type="match status" value="1"/>
</dbReference>
<dbReference type="SUPFAM" id="SSF51735">
    <property type="entry name" value="NAD(P)-binding Rossmann-fold domains"/>
    <property type="match status" value="1"/>
</dbReference>
<dbReference type="AlphaFoldDB" id="A0AAD5EDA9"/>
<dbReference type="GO" id="GO:0051287">
    <property type="term" value="F:NAD binding"/>
    <property type="evidence" value="ECO:0007669"/>
    <property type="project" value="InterPro"/>
</dbReference>
<accession>A0AAD5EDA9</accession>
<dbReference type="InterPro" id="IPR036291">
    <property type="entry name" value="NAD(P)-bd_dom_sf"/>
</dbReference>
<organism evidence="7 8">
    <name type="scientific">Umbelopsis ramanniana AG</name>
    <dbReference type="NCBI Taxonomy" id="1314678"/>
    <lineage>
        <taxon>Eukaryota</taxon>
        <taxon>Fungi</taxon>
        <taxon>Fungi incertae sedis</taxon>
        <taxon>Mucoromycota</taxon>
        <taxon>Mucoromycotina</taxon>
        <taxon>Umbelopsidomycetes</taxon>
        <taxon>Umbelopsidales</taxon>
        <taxon>Umbelopsidaceae</taxon>
        <taxon>Umbelopsis</taxon>
    </lineage>
</organism>
<evidence type="ECO:0000313" key="7">
    <source>
        <dbReference type="EMBL" id="KAI8580880.1"/>
    </source>
</evidence>
<dbReference type="PANTHER" id="PTHR10996">
    <property type="entry name" value="2-HYDROXYACID DEHYDROGENASE-RELATED"/>
    <property type="match status" value="1"/>
</dbReference>
<dbReference type="InterPro" id="IPR029752">
    <property type="entry name" value="D-isomer_DH_CS1"/>
</dbReference>
<dbReference type="SUPFAM" id="SSF52283">
    <property type="entry name" value="Formate/glycerate dehydrogenase catalytic domain-like"/>
    <property type="match status" value="1"/>
</dbReference>
<dbReference type="Proteomes" id="UP001206595">
    <property type="component" value="Unassembled WGS sequence"/>
</dbReference>
<reference evidence="7" key="2">
    <citation type="journal article" date="2022" name="Proc. Natl. Acad. Sci. U.S.A.">
        <title>Diploid-dominant life cycles characterize the early evolution of Fungi.</title>
        <authorList>
            <person name="Amses K.R."/>
            <person name="Simmons D.R."/>
            <person name="Longcore J.E."/>
            <person name="Mondo S.J."/>
            <person name="Seto K."/>
            <person name="Jeronimo G.H."/>
            <person name="Bonds A.E."/>
            <person name="Quandt C.A."/>
            <person name="Davis W.J."/>
            <person name="Chang Y."/>
            <person name="Federici B.A."/>
            <person name="Kuo A."/>
            <person name="LaButti K."/>
            <person name="Pangilinan J."/>
            <person name="Andreopoulos W."/>
            <person name="Tritt A."/>
            <person name="Riley R."/>
            <person name="Hundley H."/>
            <person name="Johnson J."/>
            <person name="Lipzen A."/>
            <person name="Barry K."/>
            <person name="Lang B.F."/>
            <person name="Cuomo C.A."/>
            <person name="Buchler N.E."/>
            <person name="Grigoriev I.V."/>
            <person name="Spatafora J.W."/>
            <person name="Stajich J.E."/>
            <person name="James T.Y."/>
        </authorList>
    </citation>
    <scope>NUCLEOTIDE SEQUENCE</scope>
    <source>
        <strain evidence="7">AG</strain>
    </source>
</reference>
<dbReference type="PANTHER" id="PTHR10996:SF257">
    <property type="entry name" value="GLYOXYLATE REDUCTASE 1"/>
    <property type="match status" value="1"/>
</dbReference>
<dbReference type="Gene3D" id="3.40.50.720">
    <property type="entry name" value="NAD(P)-binding Rossmann-like Domain"/>
    <property type="match status" value="2"/>
</dbReference>
<feature type="domain" description="D-isomer specific 2-hydroxyacid dehydrogenase NAD-binding" evidence="6">
    <location>
        <begin position="120"/>
        <end position="293"/>
    </location>
</feature>